<proteinExistence type="predicted"/>
<feature type="compositionally biased region" description="Polar residues" evidence="1">
    <location>
        <begin position="66"/>
        <end position="75"/>
    </location>
</feature>
<evidence type="ECO:0000256" key="1">
    <source>
        <dbReference type="SAM" id="MobiDB-lite"/>
    </source>
</evidence>
<accession>A0A0K8TJS6</accession>
<feature type="compositionally biased region" description="Basic residues" evidence="1">
    <location>
        <begin position="76"/>
        <end position="87"/>
    </location>
</feature>
<reference evidence="2" key="1">
    <citation type="submission" date="2014-09" db="EMBL/GenBank/DDBJ databases">
        <authorList>
            <person name="Magalhaes I.L.F."/>
            <person name="Oliveira U."/>
            <person name="Santos F.R."/>
            <person name="Vidigal T.H.D.A."/>
            <person name="Brescovit A.D."/>
            <person name="Santos A.J."/>
        </authorList>
    </citation>
    <scope>NUCLEOTIDE SEQUENCE</scope>
</reference>
<sequence>NHEGSSRTCIVSTVTALTAAAPAIPIDQPVQLVVMTTKALKALGVHFPQQPRIEVTGDEAGAMNSPGDSSASQKNQRLHHKIRHSRGRYRAFKCPQGMKKDSHGKCRRIFGHSRF</sequence>
<protein>
    <submittedName>
        <fullName evidence="2">Uncharacterized protein</fullName>
    </submittedName>
</protein>
<organism evidence="2">
    <name type="scientific">Lygus hesperus</name>
    <name type="common">Western plant bug</name>
    <dbReference type="NCBI Taxonomy" id="30085"/>
    <lineage>
        <taxon>Eukaryota</taxon>
        <taxon>Metazoa</taxon>
        <taxon>Ecdysozoa</taxon>
        <taxon>Arthropoda</taxon>
        <taxon>Hexapoda</taxon>
        <taxon>Insecta</taxon>
        <taxon>Pterygota</taxon>
        <taxon>Neoptera</taxon>
        <taxon>Paraneoptera</taxon>
        <taxon>Hemiptera</taxon>
        <taxon>Heteroptera</taxon>
        <taxon>Panheteroptera</taxon>
        <taxon>Cimicomorpha</taxon>
        <taxon>Miridae</taxon>
        <taxon>Mirini</taxon>
        <taxon>Lygus</taxon>
    </lineage>
</organism>
<feature type="non-terminal residue" evidence="2">
    <location>
        <position position="1"/>
    </location>
</feature>
<name>A0A0K8TJS6_LYGHE</name>
<feature type="region of interest" description="Disordered" evidence="1">
    <location>
        <begin position="58"/>
        <end position="87"/>
    </location>
</feature>
<evidence type="ECO:0000313" key="2">
    <source>
        <dbReference type="EMBL" id="JAG65671.1"/>
    </source>
</evidence>
<dbReference type="AlphaFoldDB" id="A0A0K8TJS6"/>
<dbReference type="EMBL" id="GBRD01000150">
    <property type="protein sequence ID" value="JAG65671.1"/>
    <property type="molecule type" value="Transcribed_RNA"/>
</dbReference>